<evidence type="ECO:0000256" key="6">
    <source>
        <dbReference type="ARBA" id="ARBA00023136"/>
    </source>
</evidence>
<dbReference type="Pfam" id="PF01582">
    <property type="entry name" value="TIR"/>
    <property type="match status" value="1"/>
</dbReference>
<dbReference type="SUPFAM" id="SSF52200">
    <property type="entry name" value="Toll/Interleukin receptor TIR domain"/>
    <property type="match status" value="1"/>
</dbReference>
<evidence type="ECO:0000256" key="7">
    <source>
        <dbReference type="SAM" id="Phobius"/>
    </source>
</evidence>
<dbReference type="InterPro" id="IPR000157">
    <property type="entry name" value="TIR_dom"/>
</dbReference>
<proteinExistence type="predicted"/>
<keyword evidence="6 7" id="KW-0472">Membrane</keyword>
<evidence type="ECO:0000313" key="10">
    <source>
        <dbReference type="EMBL" id="KAK6180678.1"/>
    </source>
</evidence>
<dbReference type="SMART" id="SM00255">
    <property type="entry name" value="TIR"/>
    <property type="match status" value="1"/>
</dbReference>
<protein>
    <recommendedName>
        <fullName evidence="9">TIR domain-containing protein</fullName>
    </recommendedName>
</protein>
<dbReference type="SMART" id="SM00013">
    <property type="entry name" value="LRRNT"/>
    <property type="match status" value="1"/>
</dbReference>
<dbReference type="InterPro" id="IPR035897">
    <property type="entry name" value="Toll_tir_struct_dom_sf"/>
</dbReference>
<sequence length="742" mass="85571">MNDVIISTSVVYLLLWCNLTVFGCPDNCDCSQVEGQSGRILVNCTGKNLTNFPTSLPNNTEYIVFVNNPDLTWPSYVMNESSWGTVASIVFENNHPLKNLTIEYISWLSSLKSLTIRRSQLVWIENALFGSLPNLEHIDLSINPELEYDVIFGAINSSNVHLGILNISMCNNLPKQTILQQKHLQNLSRSPIKVLDMTATNLFDITPPGLSYFLPEIEVLNISHNHLKIEYRILCDIANLKKLEIFDISFWNTPDLFYRVERSPDVTSVNASNVVFKTMPCGLKCFPLAESLRLFYFHHIRWSSAESPSISKCISKNSMTKVWLNNNNYRIFNGSIRGGDQLLLMDMSQNNIEYYSPEMSFYEPLLQVLDLSDNQLHKTEDHPTFTDLVHTNKYMQYVDLSNNSLSRLPYNIFSHSQQFVFVNISKNLLCSKLNLNITSPWLRLVDLSHNKISYLNEELRTTFDKAASSASSDITPRRFNVSDEIPPIDWSTLTLDLSDNPFQCACDFVDFLLWMKNTQVTLHNFETYECEYKGKMTRISELSVSDIRRLCDMEFNNVLFTVLVVPFVIIILAISYFILRKSRRSKINQIVCHYKSSEQPKYVAFVCYSHHDSEFVLSDLRPELESRLAKDLSRSDGLLCINDRDFCIGEPIEDAIVRSVLASSMVILIVSEKFLDSQWCKFETNVAWTEKKPILMIFRQKIETDRLPHLLKNIYNKHVRLLWSGERSSLIDTLYKSMINQL</sequence>
<evidence type="ECO:0000259" key="9">
    <source>
        <dbReference type="PROSITE" id="PS50104"/>
    </source>
</evidence>
<dbReference type="GO" id="GO:0005886">
    <property type="term" value="C:plasma membrane"/>
    <property type="evidence" value="ECO:0007669"/>
    <property type="project" value="TreeGrafter"/>
</dbReference>
<keyword evidence="3 7" id="KW-0812">Transmembrane</keyword>
<evidence type="ECO:0000256" key="8">
    <source>
        <dbReference type="SAM" id="SignalP"/>
    </source>
</evidence>
<evidence type="ECO:0000256" key="2">
    <source>
        <dbReference type="ARBA" id="ARBA00022614"/>
    </source>
</evidence>
<keyword evidence="5 7" id="KW-1133">Transmembrane helix</keyword>
<dbReference type="PANTHER" id="PTHR24365">
    <property type="entry name" value="TOLL-LIKE RECEPTOR"/>
    <property type="match status" value="1"/>
</dbReference>
<reference evidence="10 11" key="1">
    <citation type="submission" date="2024-01" db="EMBL/GenBank/DDBJ databases">
        <title>The genome of the rayed Mediterranean limpet Patella caerulea (Linnaeus, 1758).</title>
        <authorList>
            <person name="Anh-Thu Weber A."/>
            <person name="Halstead-Nussloch G."/>
        </authorList>
    </citation>
    <scope>NUCLEOTIDE SEQUENCE [LARGE SCALE GENOMIC DNA]</scope>
    <source>
        <strain evidence="10">AATW-2023a</strain>
        <tissue evidence="10">Whole specimen</tissue>
    </source>
</reference>
<dbReference type="InterPro" id="IPR000372">
    <property type="entry name" value="LRRNT"/>
</dbReference>
<feature type="domain" description="TIR" evidence="9">
    <location>
        <begin position="600"/>
        <end position="742"/>
    </location>
</feature>
<dbReference type="PANTHER" id="PTHR24365:SF530">
    <property type="entry name" value="MSTPROX-RELATED"/>
    <property type="match status" value="1"/>
</dbReference>
<dbReference type="AlphaFoldDB" id="A0AAN8JST9"/>
<evidence type="ECO:0000313" key="11">
    <source>
        <dbReference type="Proteomes" id="UP001347796"/>
    </source>
</evidence>
<organism evidence="10 11">
    <name type="scientific">Patella caerulea</name>
    <name type="common">Rayed Mediterranean limpet</name>
    <dbReference type="NCBI Taxonomy" id="87958"/>
    <lineage>
        <taxon>Eukaryota</taxon>
        <taxon>Metazoa</taxon>
        <taxon>Spiralia</taxon>
        <taxon>Lophotrochozoa</taxon>
        <taxon>Mollusca</taxon>
        <taxon>Gastropoda</taxon>
        <taxon>Patellogastropoda</taxon>
        <taxon>Patelloidea</taxon>
        <taxon>Patellidae</taxon>
        <taxon>Patella</taxon>
    </lineage>
</organism>
<dbReference type="Gene3D" id="3.40.50.10140">
    <property type="entry name" value="Toll/interleukin-1 receptor homology (TIR) domain"/>
    <property type="match status" value="1"/>
</dbReference>
<dbReference type="SUPFAM" id="SSF52058">
    <property type="entry name" value="L domain-like"/>
    <property type="match status" value="2"/>
</dbReference>
<dbReference type="EMBL" id="JAZGQO010000007">
    <property type="protein sequence ID" value="KAK6180678.1"/>
    <property type="molecule type" value="Genomic_DNA"/>
</dbReference>
<feature type="chain" id="PRO_5042988141" description="TIR domain-containing protein" evidence="8">
    <location>
        <begin position="24"/>
        <end position="742"/>
    </location>
</feature>
<feature type="transmembrane region" description="Helical" evidence="7">
    <location>
        <begin position="558"/>
        <end position="579"/>
    </location>
</feature>
<dbReference type="GO" id="GO:0038023">
    <property type="term" value="F:signaling receptor activity"/>
    <property type="evidence" value="ECO:0007669"/>
    <property type="project" value="TreeGrafter"/>
</dbReference>
<dbReference type="InterPro" id="IPR032675">
    <property type="entry name" value="LRR_dom_sf"/>
</dbReference>
<evidence type="ECO:0000256" key="1">
    <source>
        <dbReference type="ARBA" id="ARBA00004167"/>
    </source>
</evidence>
<keyword evidence="2" id="KW-0433">Leucine-rich repeat</keyword>
<comment type="caution">
    <text evidence="10">The sequence shown here is derived from an EMBL/GenBank/DDBJ whole genome shotgun (WGS) entry which is preliminary data.</text>
</comment>
<name>A0AAN8JST9_PATCE</name>
<evidence type="ECO:0000256" key="3">
    <source>
        <dbReference type="ARBA" id="ARBA00022692"/>
    </source>
</evidence>
<dbReference type="PROSITE" id="PS50104">
    <property type="entry name" value="TIR"/>
    <property type="match status" value="1"/>
</dbReference>
<accession>A0AAN8JST9</accession>
<feature type="signal peptide" evidence="8">
    <location>
        <begin position="1"/>
        <end position="23"/>
    </location>
</feature>
<dbReference type="GO" id="GO:0045087">
    <property type="term" value="P:innate immune response"/>
    <property type="evidence" value="ECO:0007669"/>
    <property type="project" value="TreeGrafter"/>
</dbReference>
<gene>
    <name evidence="10" type="ORF">SNE40_008683</name>
</gene>
<evidence type="ECO:0000256" key="4">
    <source>
        <dbReference type="ARBA" id="ARBA00022729"/>
    </source>
</evidence>
<evidence type="ECO:0000256" key="5">
    <source>
        <dbReference type="ARBA" id="ARBA00022989"/>
    </source>
</evidence>
<dbReference type="Gene3D" id="3.80.10.10">
    <property type="entry name" value="Ribonuclease Inhibitor"/>
    <property type="match status" value="2"/>
</dbReference>
<keyword evidence="11" id="KW-1185">Reference proteome</keyword>
<keyword evidence="4 8" id="KW-0732">Signal</keyword>
<dbReference type="GO" id="GO:0007165">
    <property type="term" value="P:signal transduction"/>
    <property type="evidence" value="ECO:0007669"/>
    <property type="project" value="InterPro"/>
</dbReference>
<comment type="subcellular location">
    <subcellularLocation>
        <location evidence="1">Membrane</location>
        <topology evidence="1">Single-pass membrane protein</topology>
    </subcellularLocation>
</comment>
<dbReference type="Proteomes" id="UP001347796">
    <property type="component" value="Unassembled WGS sequence"/>
</dbReference>